<reference evidence="1 2" key="1">
    <citation type="journal article" date="2019" name="Int. J. Syst. Evol. Microbiol.">
        <title>The Global Catalogue of Microorganisms (GCM) 10K type strain sequencing project: providing services to taxonomists for standard genome sequencing and annotation.</title>
        <authorList>
            <consortium name="The Broad Institute Genomics Platform"/>
            <consortium name="The Broad Institute Genome Sequencing Center for Infectious Disease"/>
            <person name="Wu L."/>
            <person name="Ma J."/>
        </authorList>
    </citation>
    <scope>NUCLEOTIDE SEQUENCE [LARGE SCALE GENOMIC DNA]</scope>
    <source>
        <strain evidence="1 2">JCM 16242</strain>
    </source>
</reference>
<dbReference type="EMBL" id="BAAAFO010000007">
    <property type="protein sequence ID" value="GAA0264585.1"/>
    <property type="molecule type" value="Genomic_DNA"/>
</dbReference>
<proteinExistence type="predicted"/>
<accession>A0ABN0UXJ3</accession>
<dbReference type="Proteomes" id="UP001500657">
    <property type="component" value="Unassembled WGS sequence"/>
</dbReference>
<dbReference type="RefSeq" id="WP_343883942.1">
    <property type="nucleotide sequence ID" value="NZ_BAAAFO010000007.1"/>
</dbReference>
<sequence length="377" mass="41075">MNMPAAAPDHSFRAALRRRVAAWLAAALLAGCASQPTQPPRSPAQVRAQIVRLMPAGVTDREGWATDIQVAFSAQGIEPVAANLCAVLAVAEQESGFKVDPVVPGLARIARREIDRRAAAKHVPGFLVDAALWLKSPDGRRYSERLAAARTEKQLSGIFQDFIGMVPLGKRLFGDFNPVHTGGPMQVSIAFAEAHAQDYPYPVQGSIRDEVFSRRGGVYFGVAHLLGYPVNYPQPLYRFADFNAGWYASRNAAFQHAVSVASGIPLVLDGDLVPPDAGFGDRPGATERAVRSLSAPLDMSDRAIHRALEQGESHDFADSKLYARVYALAEAVEHQPLPRAQLPGITLKSPKITRKLTTAWFAGRVDQRWHRCMARAK</sequence>
<gene>
    <name evidence="1" type="ORF">GCM10009126_32890</name>
</gene>
<comment type="caution">
    <text evidence="1">The sequence shown here is derived from an EMBL/GenBank/DDBJ whole genome shotgun (WGS) entry which is preliminary data.</text>
</comment>
<evidence type="ECO:0000313" key="2">
    <source>
        <dbReference type="Proteomes" id="UP001500657"/>
    </source>
</evidence>
<dbReference type="Pfam" id="PF07759">
    <property type="entry name" value="DUF1615"/>
    <property type="match status" value="1"/>
</dbReference>
<dbReference type="InterPro" id="IPR011673">
    <property type="entry name" value="DUF1615"/>
</dbReference>
<protein>
    <submittedName>
        <fullName evidence="1">DUF1615 domain-containing protein</fullName>
    </submittedName>
</protein>
<evidence type="ECO:0000313" key="1">
    <source>
        <dbReference type="EMBL" id="GAA0264585.1"/>
    </source>
</evidence>
<name>A0ABN0UXJ3_9GAMM</name>
<keyword evidence="2" id="KW-1185">Reference proteome</keyword>
<organism evidence="1 2">
    <name type="scientific">Rhodanobacter caeni</name>
    <dbReference type="NCBI Taxonomy" id="657654"/>
    <lineage>
        <taxon>Bacteria</taxon>
        <taxon>Pseudomonadati</taxon>
        <taxon>Pseudomonadota</taxon>
        <taxon>Gammaproteobacteria</taxon>
        <taxon>Lysobacterales</taxon>
        <taxon>Rhodanobacteraceae</taxon>
        <taxon>Rhodanobacter</taxon>
    </lineage>
</organism>